<organism evidence="1 2">
    <name type="scientific">Scutellospora calospora</name>
    <dbReference type="NCBI Taxonomy" id="85575"/>
    <lineage>
        <taxon>Eukaryota</taxon>
        <taxon>Fungi</taxon>
        <taxon>Fungi incertae sedis</taxon>
        <taxon>Mucoromycota</taxon>
        <taxon>Glomeromycotina</taxon>
        <taxon>Glomeromycetes</taxon>
        <taxon>Diversisporales</taxon>
        <taxon>Gigasporaceae</taxon>
        <taxon>Scutellospora</taxon>
    </lineage>
</organism>
<proteinExistence type="predicted"/>
<name>A0ACA9LA70_9GLOM</name>
<dbReference type="EMBL" id="CAJVPM010004626">
    <property type="protein sequence ID" value="CAG8515408.1"/>
    <property type="molecule type" value="Genomic_DNA"/>
</dbReference>
<evidence type="ECO:0000313" key="2">
    <source>
        <dbReference type="Proteomes" id="UP000789860"/>
    </source>
</evidence>
<comment type="caution">
    <text evidence="1">The sequence shown here is derived from an EMBL/GenBank/DDBJ whole genome shotgun (WGS) entry which is preliminary data.</text>
</comment>
<dbReference type="Proteomes" id="UP000789860">
    <property type="component" value="Unassembled WGS sequence"/>
</dbReference>
<gene>
    <name evidence="1" type="ORF">SCALOS_LOCUS3840</name>
</gene>
<keyword evidence="2" id="KW-1185">Reference proteome</keyword>
<protein>
    <submittedName>
        <fullName evidence="1">10435_t:CDS:1</fullName>
    </submittedName>
</protein>
<evidence type="ECO:0000313" key="1">
    <source>
        <dbReference type="EMBL" id="CAG8515408.1"/>
    </source>
</evidence>
<accession>A0ACA9LA70</accession>
<reference evidence="1" key="1">
    <citation type="submission" date="2021-06" db="EMBL/GenBank/DDBJ databases">
        <authorList>
            <person name="Kallberg Y."/>
            <person name="Tangrot J."/>
            <person name="Rosling A."/>
        </authorList>
    </citation>
    <scope>NUCLEOTIDE SEQUENCE</scope>
    <source>
        <strain evidence="1">AU212A</strain>
    </source>
</reference>
<feature type="non-terminal residue" evidence="1">
    <location>
        <position position="1"/>
    </location>
</feature>
<sequence>NQLKDLSSRDPWLLNDHHFPSPFDEFMSSKPDFHSNPFQAMDELVDLSIEATEAMLDSLNFNNFDDDDSSVTTIEITIVGTPDLSETKNNEDEFSDFIDKIFDLPDVNDEIDDELKMTLDNDPSFTNSESIQDQDQQYDPYETSFQAVAAFAAVVPVILSMVRGRKEKKYEYFVVHATEECQSADLESAMCIKK</sequence>